<evidence type="ECO:0000256" key="3">
    <source>
        <dbReference type="ARBA" id="ARBA00023163"/>
    </source>
</evidence>
<dbReference type="Proteomes" id="UP000588586">
    <property type="component" value="Unassembled WGS sequence"/>
</dbReference>
<evidence type="ECO:0000256" key="1">
    <source>
        <dbReference type="ARBA" id="ARBA00023015"/>
    </source>
</evidence>
<gene>
    <name evidence="5" type="ORF">HJG52_12725</name>
</gene>
<dbReference type="InterPro" id="IPR011051">
    <property type="entry name" value="RmlC_Cupin_sf"/>
</dbReference>
<dbReference type="Pfam" id="PF12833">
    <property type="entry name" value="HTH_18"/>
    <property type="match status" value="1"/>
</dbReference>
<dbReference type="SUPFAM" id="SSF51182">
    <property type="entry name" value="RmlC-like cupins"/>
    <property type="match status" value="1"/>
</dbReference>
<keyword evidence="3" id="KW-0804">Transcription</keyword>
<feature type="domain" description="HTH araC/xylS-type" evidence="4">
    <location>
        <begin position="127"/>
        <end position="224"/>
    </location>
</feature>
<dbReference type="GO" id="GO:0003700">
    <property type="term" value="F:DNA-binding transcription factor activity"/>
    <property type="evidence" value="ECO:0007669"/>
    <property type="project" value="InterPro"/>
</dbReference>
<dbReference type="AlphaFoldDB" id="A0A849HQK1"/>
<keyword evidence="1" id="KW-0805">Transcription regulation</keyword>
<dbReference type="SMART" id="SM00342">
    <property type="entry name" value="HTH_ARAC"/>
    <property type="match status" value="1"/>
</dbReference>
<name>A0A849HQK1_9MICO</name>
<dbReference type="Gene3D" id="1.10.10.60">
    <property type="entry name" value="Homeodomain-like"/>
    <property type="match status" value="1"/>
</dbReference>
<dbReference type="PANTHER" id="PTHR11019">
    <property type="entry name" value="HTH-TYPE TRANSCRIPTIONAL REGULATOR NIMR"/>
    <property type="match status" value="1"/>
</dbReference>
<evidence type="ECO:0000313" key="5">
    <source>
        <dbReference type="EMBL" id="NNM46867.1"/>
    </source>
</evidence>
<proteinExistence type="predicted"/>
<dbReference type="SUPFAM" id="SSF46689">
    <property type="entry name" value="Homeodomain-like"/>
    <property type="match status" value="1"/>
</dbReference>
<dbReference type="InterPro" id="IPR014710">
    <property type="entry name" value="RmlC-like_jellyroll"/>
</dbReference>
<dbReference type="Pfam" id="PF02311">
    <property type="entry name" value="AraC_binding"/>
    <property type="match status" value="1"/>
</dbReference>
<organism evidence="5 6">
    <name type="scientific">Knoellia koreensis</name>
    <dbReference type="NCBI Taxonomy" id="2730921"/>
    <lineage>
        <taxon>Bacteria</taxon>
        <taxon>Bacillati</taxon>
        <taxon>Actinomycetota</taxon>
        <taxon>Actinomycetes</taxon>
        <taxon>Micrococcales</taxon>
        <taxon>Intrasporangiaceae</taxon>
        <taxon>Knoellia</taxon>
    </lineage>
</organism>
<dbReference type="InterPro" id="IPR009057">
    <property type="entry name" value="Homeodomain-like_sf"/>
</dbReference>
<evidence type="ECO:0000256" key="2">
    <source>
        <dbReference type="ARBA" id="ARBA00023125"/>
    </source>
</evidence>
<dbReference type="EMBL" id="JABEPQ010000002">
    <property type="protein sequence ID" value="NNM46867.1"/>
    <property type="molecule type" value="Genomic_DNA"/>
</dbReference>
<dbReference type="InterPro" id="IPR003313">
    <property type="entry name" value="AraC-bd"/>
</dbReference>
<evidence type="ECO:0000313" key="6">
    <source>
        <dbReference type="Proteomes" id="UP000588586"/>
    </source>
</evidence>
<keyword evidence="2" id="KW-0238">DNA-binding</keyword>
<dbReference type="InterPro" id="IPR018060">
    <property type="entry name" value="HTH_AraC"/>
</dbReference>
<dbReference type="RefSeq" id="WP_171243913.1">
    <property type="nucleotide sequence ID" value="NZ_JABEPQ010000002.1"/>
</dbReference>
<dbReference type="Gene3D" id="2.60.120.10">
    <property type="entry name" value="Jelly Rolls"/>
    <property type="match status" value="1"/>
</dbReference>
<dbReference type="GO" id="GO:0043565">
    <property type="term" value="F:sequence-specific DNA binding"/>
    <property type="evidence" value="ECO:0007669"/>
    <property type="project" value="InterPro"/>
</dbReference>
<comment type="caution">
    <text evidence="5">The sequence shown here is derived from an EMBL/GenBank/DDBJ whole genome shotgun (WGS) entry which is preliminary data.</text>
</comment>
<protein>
    <submittedName>
        <fullName evidence="5">AraC family transcriptional regulator</fullName>
    </submittedName>
</protein>
<dbReference type="PROSITE" id="PS01124">
    <property type="entry name" value="HTH_ARAC_FAMILY_2"/>
    <property type="match status" value="1"/>
</dbReference>
<keyword evidence="6" id="KW-1185">Reference proteome</keyword>
<evidence type="ECO:0000259" key="4">
    <source>
        <dbReference type="PROSITE" id="PS01124"/>
    </source>
</evidence>
<reference evidence="5 6" key="1">
    <citation type="submission" date="2020-04" db="EMBL/GenBank/DDBJ databases">
        <title>Knoellia sp. isolate from air conditioner.</title>
        <authorList>
            <person name="Chea S."/>
            <person name="Kim D.-U."/>
        </authorList>
    </citation>
    <scope>NUCLEOTIDE SEQUENCE [LARGE SCALE GENOMIC DNA]</scope>
    <source>
        <strain evidence="5 6">DB2414S</strain>
    </source>
</reference>
<accession>A0A849HQK1</accession>
<sequence length="238" mass="25571">MWLRHAEHELAWTADGRGLIEADGHRHPVDAQWALWLPAGEAHRVHVDDGSLVLSLRFAAADHDGWVDVATPVLRTDVLDRLVRSALQEGAGSAEARTRSHARVHTLVGVLLRDEGRAPVPLVGPARAVALALLRDPSRPESLVEWSCAVHVSPKTLQRAFVAETGMPFRRWRTKVRLAAAVTFLRAGDSVAVTSARVGFRSQSAFAAACRTELGMTPGEVRAAAVAPTIFGGASARG</sequence>
<dbReference type="PANTHER" id="PTHR11019:SF199">
    <property type="entry name" value="HTH-TYPE TRANSCRIPTIONAL REGULATOR NIMR"/>
    <property type="match status" value="1"/>
</dbReference>